<evidence type="ECO:0000313" key="5">
    <source>
        <dbReference type="Proteomes" id="UP001391051"/>
    </source>
</evidence>
<dbReference type="InterPro" id="IPR036864">
    <property type="entry name" value="Zn2-C6_fun-type_DNA-bd_sf"/>
</dbReference>
<evidence type="ECO:0000256" key="1">
    <source>
        <dbReference type="ARBA" id="ARBA00023242"/>
    </source>
</evidence>
<name>A0ABR1PYL6_9PEZI</name>
<organism evidence="4 5">
    <name type="scientific">Apiospora aurea</name>
    <dbReference type="NCBI Taxonomy" id="335848"/>
    <lineage>
        <taxon>Eukaryota</taxon>
        <taxon>Fungi</taxon>
        <taxon>Dikarya</taxon>
        <taxon>Ascomycota</taxon>
        <taxon>Pezizomycotina</taxon>
        <taxon>Sordariomycetes</taxon>
        <taxon>Xylariomycetidae</taxon>
        <taxon>Amphisphaeriales</taxon>
        <taxon>Apiosporaceae</taxon>
        <taxon>Apiospora</taxon>
    </lineage>
</organism>
<feature type="region of interest" description="Disordered" evidence="2">
    <location>
        <begin position="59"/>
        <end position="82"/>
    </location>
</feature>
<feature type="region of interest" description="Disordered" evidence="2">
    <location>
        <begin position="1"/>
        <end position="21"/>
    </location>
</feature>
<feature type="compositionally biased region" description="Basic residues" evidence="2">
    <location>
        <begin position="10"/>
        <end position="21"/>
    </location>
</feature>
<dbReference type="Gene3D" id="4.10.240.10">
    <property type="entry name" value="Zn(2)-C6 fungal-type DNA-binding domain"/>
    <property type="match status" value="1"/>
</dbReference>
<dbReference type="PANTHER" id="PTHR47784:SF5">
    <property type="entry name" value="STEROL UPTAKE CONTROL PROTEIN 2"/>
    <property type="match status" value="1"/>
</dbReference>
<dbReference type="EMBL" id="JAQQWE010000008">
    <property type="protein sequence ID" value="KAK7942637.1"/>
    <property type="molecule type" value="Genomic_DNA"/>
</dbReference>
<dbReference type="GeneID" id="92081034"/>
<sequence length="267" mass="29585">MAPVTAEKPSRRRHIKSRSGCKNCKKRKVKCGEERPRSRNCSRLGSLCDLADDAAVPDAPARHPAVSPPAPTPDHLGGQTTNSCAGLGTLTVLDLELLHHYTTSTGPTLSSDPVTRHYYLVDVPKLGFYHPMCSIPSWRWRRRTWDTCDPSPASTTTPRPRLAMPDHEALREFQNHLEIRTSEEEPARQHLLAAFGDLGSAFSSFDAKEPGHEDKARGIFTWLYRIPDGYIELLRQKNSDALCILAFFASSSTSWSTIGGSRVGGYT</sequence>
<dbReference type="InterPro" id="IPR001138">
    <property type="entry name" value="Zn2Cys6_DnaBD"/>
</dbReference>
<dbReference type="CDD" id="cd00067">
    <property type="entry name" value="GAL4"/>
    <property type="match status" value="1"/>
</dbReference>
<gene>
    <name evidence="4" type="ORF">PG986_011750</name>
</gene>
<keyword evidence="5" id="KW-1185">Reference proteome</keyword>
<protein>
    <recommendedName>
        <fullName evidence="3">Zn(2)-C6 fungal-type domain-containing protein</fullName>
    </recommendedName>
</protein>
<dbReference type="PROSITE" id="PS50048">
    <property type="entry name" value="ZN2_CY6_FUNGAL_2"/>
    <property type="match status" value="1"/>
</dbReference>
<accession>A0ABR1PYL6</accession>
<reference evidence="4 5" key="1">
    <citation type="submission" date="2023-01" db="EMBL/GenBank/DDBJ databases">
        <title>Analysis of 21 Apiospora genomes using comparative genomics revels a genus with tremendous synthesis potential of carbohydrate active enzymes and secondary metabolites.</title>
        <authorList>
            <person name="Sorensen T."/>
        </authorList>
    </citation>
    <scope>NUCLEOTIDE SEQUENCE [LARGE SCALE GENOMIC DNA]</scope>
    <source>
        <strain evidence="4 5">CBS 24483</strain>
    </source>
</reference>
<evidence type="ECO:0000259" key="3">
    <source>
        <dbReference type="PROSITE" id="PS50048"/>
    </source>
</evidence>
<dbReference type="SUPFAM" id="SSF57701">
    <property type="entry name" value="Zn2/Cys6 DNA-binding domain"/>
    <property type="match status" value="1"/>
</dbReference>
<evidence type="ECO:0000256" key="2">
    <source>
        <dbReference type="SAM" id="MobiDB-lite"/>
    </source>
</evidence>
<keyword evidence="1" id="KW-0539">Nucleus</keyword>
<dbReference type="Pfam" id="PF00172">
    <property type="entry name" value="Zn_clus"/>
    <property type="match status" value="1"/>
</dbReference>
<dbReference type="Proteomes" id="UP001391051">
    <property type="component" value="Unassembled WGS sequence"/>
</dbReference>
<evidence type="ECO:0000313" key="4">
    <source>
        <dbReference type="EMBL" id="KAK7942637.1"/>
    </source>
</evidence>
<dbReference type="PANTHER" id="PTHR47784">
    <property type="entry name" value="STEROL UPTAKE CONTROL PROTEIN 2"/>
    <property type="match status" value="1"/>
</dbReference>
<comment type="caution">
    <text evidence="4">The sequence shown here is derived from an EMBL/GenBank/DDBJ whole genome shotgun (WGS) entry which is preliminary data.</text>
</comment>
<feature type="domain" description="Zn(2)-C6 fungal-type" evidence="3">
    <location>
        <begin position="20"/>
        <end position="50"/>
    </location>
</feature>
<dbReference type="InterPro" id="IPR053157">
    <property type="entry name" value="Sterol_Uptake_Regulator"/>
</dbReference>
<proteinExistence type="predicted"/>
<dbReference type="RefSeq" id="XP_066694668.1">
    <property type="nucleotide sequence ID" value="XM_066847972.1"/>
</dbReference>